<dbReference type="EMBL" id="BT139380">
    <property type="protein sequence ID" value="AFK39175.1"/>
    <property type="molecule type" value="mRNA"/>
</dbReference>
<evidence type="ECO:0000313" key="2">
    <source>
        <dbReference type="EMBL" id="AFK39175.1"/>
    </source>
</evidence>
<reference evidence="2" key="1">
    <citation type="submission" date="2012-05" db="EMBL/GenBank/DDBJ databases">
        <authorList>
            <person name="Krishnakumar V."/>
            <person name="Cheung F."/>
            <person name="Xiao Y."/>
            <person name="Chan A."/>
            <person name="Moskal W.A."/>
            <person name="Town C.D."/>
        </authorList>
    </citation>
    <scope>NUCLEOTIDE SEQUENCE</scope>
</reference>
<accession>I3SFY3</accession>
<protein>
    <recommendedName>
        <fullName evidence="3">Saposin B-type domain-containing protein</fullName>
    </recommendedName>
</protein>
<dbReference type="AlphaFoldDB" id="I3SFY3"/>
<sequence length="81" mass="9178">MCSWPTNMREFSCMCMDVRFILLIPLLKQPWLSACSFKFVAALKDACEETVTQFVVLYLKDVSAAQEGAKIISSYLKSCNN</sequence>
<evidence type="ECO:0008006" key="3">
    <source>
        <dbReference type="Google" id="ProtNLM"/>
    </source>
</evidence>
<name>I3SFY3_LOTJA</name>
<organism evidence="2">
    <name type="scientific">Lotus japonicus</name>
    <name type="common">Lotus corniculatus var. japonicus</name>
    <dbReference type="NCBI Taxonomy" id="34305"/>
    <lineage>
        <taxon>Eukaryota</taxon>
        <taxon>Viridiplantae</taxon>
        <taxon>Streptophyta</taxon>
        <taxon>Embryophyta</taxon>
        <taxon>Tracheophyta</taxon>
        <taxon>Spermatophyta</taxon>
        <taxon>Magnoliopsida</taxon>
        <taxon>eudicotyledons</taxon>
        <taxon>Gunneridae</taxon>
        <taxon>Pentapetalae</taxon>
        <taxon>rosids</taxon>
        <taxon>fabids</taxon>
        <taxon>Fabales</taxon>
        <taxon>Fabaceae</taxon>
        <taxon>Papilionoideae</taxon>
        <taxon>50 kb inversion clade</taxon>
        <taxon>NPAAA clade</taxon>
        <taxon>Hologalegina</taxon>
        <taxon>robinioid clade</taxon>
        <taxon>Loteae</taxon>
        <taxon>Lotus</taxon>
    </lineage>
</organism>
<proteinExistence type="evidence at transcript level"/>
<feature type="chain" id="PRO_5003679438" description="Saposin B-type domain-containing protein" evidence="1">
    <location>
        <begin position="24"/>
        <end position="81"/>
    </location>
</feature>
<feature type="signal peptide" evidence="1">
    <location>
        <begin position="1"/>
        <end position="23"/>
    </location>
</feature>
<keyword evidence="1" id="KW-0732">Signal</keyword>
<evidence type="ECO:0000256" key="1">
    <source>
        <dbReference type="SAM" id="SignalP"/>
    </source>
</evidence>